<dbReference type="EMBL" id="JBHTLY010000005">
    <property type="protein sequence ID" value="MFD1202682.1"/>
    <property type="molecule type" value="Genomic_DNA"/>
</dbReference>
<gene>
    <name evidence="2" type="ORF">ACFQ3U_12345</name>
</gene>
<keyword evidence="3" id="KW-1185">Reference proteome</keyword>
<dbReference type="RefSeq" id="WP_343960667.1">
    <property type="nucleotide sequence ID" value="NZ_BAAAKZ010000008.1"/>
</dbReference>
<sequence length="74" mass="7809">MAHVEVVNRQEIDGVNYERGEVIEVSAGRARDLISAGKVRAAEKPKRVPASNGGSEAKESPKPAPATKEVAKNG</sequence>
<protein>
    <submittedName>
        <fullName evidence="2">Uncharacterized protein</fullName>
    </submittedName>
</protein>
<accession>A0ABW3TQU4</accession>
<evidence type="ECO:0000313" key="2">
    <source>
        <dbReference type="EMBL" id="MFD1202682.1"/>
    </source>
</evidence>
<feature type="region of interest" description="Disordered" evidence="1">
    <location>
        <begin position="38"/>
        <end position="74"/>
    </location>
</feature>
<comment type="caution">
    <text evidence="2">The sequence shown here is derived from an EMBL/GenBank/DDBJ whole genome shotgun (WGS) entry which is preliminary data.</text>
</comment>
<reference evidence="3" key="1">
    <citation type="journal article" date="2019" name="Int. J. Syst. Evol. Microbiol.">
        <title>The Global Catalogue of Microorganisms (GCM) 10K type strain sequencing project: providing services to taxonomists for standard genome sequencing and annotation.</title>
        <authorList>
            <consortium name="The Broad Institute Genomics Platform"/>
            <consortium name="The Broad Institute Genome Sequencing Center for Infectious Disease"/>
            <person name="Wu L."/>
            <person name="Ma J."/>
        </authorList>
    </citation>
    <scope>NUCLEOTIDE SEQUENCE [LARGE SCALE GENOMIC DNA]</scope>
    <source>
        <strain evidence="3">CCUG 50213</strain>
    </source>
</reference>
<evidence type="ECO:0000313" key="3">
    <source>
        <dbReference type="Proteomes" id="UP001597181"/>
    </source>
</evidence>
<proteinExistence type="predicted"/>
<dbReference type="Proteomes" id="UP001597181">
    <property type="component" value="Unassembled WGS sequence"/>
</dbReference>
<organism evidence="2 3">
    <name type="scientific">Leucobacter albus</name>
    <dbReference type="NCBI Taxonomy" id="272210"/>
    <lineage>
        <taxon>Bacteria</taxon>
        <taxon>Bacillati</taxon>
        <taxon>Actinomycetota</taxon>
        <taxon>Actinomycetes</taxon>
        <taxon>Micrococcales</taxon>
        <taxon>Microbacteriaceae</taxon>
        <taxon>Leucobacter</taxon>
    </lineage>
</organism>
<evidence type="ECO:0000256" key="1">
    <source>
        <dbReference type="SAM" id="MobiDB-lite"/>
    </source>
</evidence>
<name>A0ABW3TQU4_9MICO</name>